<name>A0A0B2VZM8_TOXCA</name>
<keyword evidence="3" id="KW-1185">Reference proteome</keyword>
<dbReference type="AlphaFoldDB" id="A0A0B2VZM8"/>
<gene>
    <name evidence="2" type="ORF">Tcan_00501</name>
</gene>
<organism evidence="2 3">
    <name type="scientific">Toxocara canis</name>
    <name type="common">Canine roundworm</name>
    <dbReference type="NCBI Taxonomy" id="6265"/>
    <lineage>
        <taxon>Eukaryota</taxon>
        <taxon>Metazoa</taxon>
        <taxon>Ecdysozoa</taxon>
        <taxon>Nematoda</taxon>
        <taxon>Chromadorea</taxon>
        <taxon>Rhabditida</taxon>
        <taxon>Spirurina</taxon>
        <taxon>Ascaridomorpha</taxon>
        <taxon>Ascaridoidea</taxon>
        <taxon>Toxocaridae</taxon>
        <taxon>Toxocara</taxon>
    </lineage>
</organism>
<evidence type="ECO:0000313" key="2">
    <source>
        <dbReference type="EMBL" id="KHN86430.1"/>
    </source>
</evidence>
<dbReference type="Proteomes" id="UP000031036">
    <property type="component" value="Unassembled WGS sequence"/>
</dbReference>
<dbReference type="EMBL" id="JPKZ01000623">
    <property type="protein sequence ID" value="KHN86430.1"/>
    <property type="molecule type" value="Genomic_DNA"/>
</dbReference>
<evidence type="ECO:0000256" key="1">
    <source>
        <dbReference type="SAM" id="SignalP"/>
    </source>
</evidence>
<feature type="signal peptide" evidence="1">
    <location>
        <begin position="1"/>
        <end position="18"/>
    </location>
</feature>
<comment type="caution">
    <text evidence="2">The sequence shown here is derived from an EMBL/GenBank/DDBJ whole genome shotgun (WGS) entry which is preliminary data.</text>
</comment>
<protein>
    <submittedName>
        <fullName evidence="2">Uncharacterized protein</fullName>
    </submittedName>
</protein>
<proteinExistence type="predicted"/>
<evidence type="ECO:0000313" key="3">
    <source>
        <dbReference type="Proteomes" id="UP000031036"/>
    </source>
</evidence>
<feature type="non-terminal residue" evidence="2">
    <location>
        <position position="106"/>
    </location>
</feature>
<keyword evidence="1" id="KW-0732">Signal</keyword>
<reference evidence="2 3" key="1">
    <citation type="submission" date="2014-11" db="EMBL/GenBank/DDBJ databases">
        <title>Genetic blueprint of the zoonotic pathogen Toxocara canis.</title>
        <authorList>
            <person name="Zhu X.-Q."/>
            <person name="Korhonen P.K."/>
            <person name="Cai H."/>
            <person name="Young N.D."/>
            <person name="Nejsum P."/>
            <person name="von Samson-Himmelstjerna G."/>
            <person name="Boag P.R."/>
            <person name="Tan P."/>
            <person name="Li Q."/>
            <person name="Min J."/>
            <person name="Yang Y."/>
            <person name="Wang X."/>
            <person name="Fang X."/>
            <person name="Hall R.S."/>
            <person name="Hofmann A."/>
            <person name="Sternberg P.W."/>
            <person name="Jex A.R."/>
            <person name="Gasser R.B."/>
        </authorList>
    </citation>
    <scope>NUCLEOTIDE SEQUENCE [LARGE SCALE GENOMIC DNA]</scope>
    <source>
        <strain evidence="2">PN_DK_2014</strain>
    </source>
</reference>
<sequence>MNKTVTFFFILAIPLVVAYCIARTRHLLAFCNRHMPCGEKPSLPGRENLLISTLCGGDRKLPQPIGGTTICHHVNSPLMFCCRCGPCQLNISGIVEISRMTIHRSE</sequence>
<feature type="chain" id="PRO_5002095673" evidence="1">
    <location>
        <begin position="19"/>
        <end position="106"/>
    </location>
</feature>
<accession>A0A0B2VZM8</accession>